<dbReference type="AlphaFoldDB" id="A0A6V7VBX8"/>
<feature type="compositionally biased region" description="Polar residues" evidence="1">
    <location>
        <begin position="50"/>
        <end position="63"/>
    </location>
</feature>
<comment type="caution">
    <text evidence="3">The sequence shown here is derived from an EMBL/GenBank/DDBJ whole genome shotgun (WGS) entry which is preliminary data.</text>
</comment>
<evidence type="ECO:0000256" key="1">
    <source>
        <dbReference type="SAM" id="MobiDB-lite"/>
    </source>
</evidence>
<evidence type="ECO:0000313" key="3">
    <source>
        <dbReference type="EMBL" id="CAD2172496.1"/>
    </source>
</evidence>
<feature type="region of interest" description="Disordered" evidence="1">
    <location>
        <begin position="25"/>
        <end position="70"/>
    </location>
</feature>
<proteinExistence type="predicted"/>
<reference evidence="3 4" key="1">
    <citation type="submission" date="2020-08" db="EMBL/GenBank/DDBJ databases">
        <authorList>
            <person name="Koutsovoulos G."/>
            <person name="Danchin GJ E."/>
        </authorList>
    </citation>
    <scope>NUCLEOTIDE SEQUENCE [LARGE SCALE GENOMIC DNA]</scope>
</reference>
<gene>
    <name evidence="3" type="ORF">MENT_LOCUS24052</name>
</gene>
<accession>A0A6V7VBX8</accession>
<keyword evidence="2" id="KW-0732">Signal</keyword>
<feature type="chain" id="PRO_5028346150" evidence="2">
    <location>
        <begin position="22"/>
        <end position="89"/>
    </location>
</feature>
<protein>
    <submittedName>
        <fullName evidence="3">Uncharacterized protein</fullName>
    </submittedName>
</protein>
<name>A0A6V7VBX8_MELEN</name>
<dbReference type="EMBL" id="CAJEWN010000201">
    <property type="protein sequence ID" value="CAD2172496.1"/>
    <property type="molecule type" value="Genomic_DNA"/>
</dbReference>
<dbReference type="Proteomes" id="UP000580250">
    <property type="component" value="Unassembled WGS sequence"/>
</dbReference>
<evidence type="ECO:0000313" key="4">
    <source>
        <dbReference type="Proteomes" id="UP000580250"/>
    </source>
</evidence>
<organism evidence="3 4">
    <name type="scientific">Meloidogyne enterolobii</name>
    <name type="common">Root-knot nematode worm</name>
    <name type="synonym">Meloidogyne mayaguensis</name>
    <dbReference type="NCBI Taxonomy" id="390850"/>
    <lineage>
        <taxon>Eukaryota</taxon>
        <taxon>Metazoa</taxon>
        <taxon>Ecdysozoa</taxon>
        <taxon>Nematoda</taxon>
        <taxon>Chromadorea</taxon>
        <taxon>Rhabditida</taxon>
        <taxon>Tylenchina</taxon>
        <taxon>Tylenchomorpha</taxon>
        <taxon>Tylenchoidea</taxon>
        <taxon>Meloidogynidae</taxon>
        <taxon>Meloidogyninae</taxon>
        <taxon>Meloidogyne</taxon>
    </lineage>
</organism>
<feature type="signal peptide" evidence="2">
    <location>
        <begin position="1"/>
        <end position="21"/>
    </location>
</feature>
<evidence type="ECO:0000256" key="2">
    <source>
        <dbReference type="SAM" id="SignalP"/>
    </source>
</evidence>
<sequence>MSKFFFALVIVTIVFIHCCDADKEKTKGRRTANKHTSNPQHTRDNPVEEQGQSRTEQIRNDNYYTRGDDTTDETAFMKQLYGKGWSGSN</sequence>